<organism evidence="2 3">
    <name type="scientific">Megasphaera vaginalis</name>
    <name type="common">ex Srinivasan et al. 2021</name>
    <dbReference type="NCBI Taxonomy" id="1111454"/>
    <lineage>
        <taxon>Bacteria</taxon>
        <taxon>Bacillati</taxon>
        <taxon>Bacillota</taxon>
        <taxon>Negativicutes</taxon>
        <taxon>Veillonellales</taxon>
        <taxon>Veillonellaceae</taxon>
        <taxon>Megasphaera</taxon>
    </lineage>
</organism>
<dbReference type="Pfam" id="PF10105">
    <property type="entry name" value="DUF2344"/>
    <property type="match status" value="1"/>
</dbReference>
<name>U7UGI1_9FIRM</name>
<proteinExistence type="predicted"/>
<keyword evidence="3" id="KW-1185">Reference proteome</keyword>
<dbReference type="RefSeq" id="WP_023054141.1">
    <property type="nucleotide sequence ID" value="NZ_AWXA01000043.1"/>
</dbReference>
<dbReference type="EMBL" id="AWXA01000043">
    <property type="protein sequence ID" value="ERT58421.1"/>
    <property type="molecule type" value="Genomic_DNA"/>
</dbReference>
<comment type="caution">
    <text evidence="2">The sequence shown here is derived from an EMBL/GenBank/DDBJ whole genome shotgun (WGS) entry which is preliminary data.</text>
</comment>
<dbReference type="AlphaFoldDB" id="U7UGI1"/>
<dbReference type="PATRIC" id="fig|1111454.3.peg.1630"/>
<dbReference type="OrthoDB" id="9780488at2"/>
<evidence type="ECO:0000259" key="1">
    <source>
        <dbReference type="Pfam" id="PF10105"/>
    </source>
</evidence>
<evidence type="ECO:0000313" key="3">
    <source>
        <dbReference type="Proteomes" id="UP000017090"/>
    </source>
</evidence>
<accession>U7UGI1</accession>
<dbReference type="InterPro" id="IPR018768">
    <property type="entry name" value="DUF2344"/>
</dbReference>
<protein>
    <submittedName>
        <fullName evidence="2">Radical SAM-linked protein</fullName>
    </submittedName>
</protein>
<gene>
    <name evidence="2" type="ORF">HMPREF1250_1085</name>
</gene>
<evidence type="ECO:0000313" key="2">
    <source>
        <dbReference type="EMBL" id="ERT58421.1"/>
    </source>
</evidence>
<sequence>MAKLRLAIKKDGALQFLSHLDFARVVRLIIIRAALPVAYSEGFNPHMKINFASALGVGVSADTEYMDMELLEECAAADVVRRMNEQAPDGFAVLDGAYMDAKAPKLMAMANYAVYEVQGPLTRPIATAELTQLLKTFNHLDSVTYEKVSPKSHKTRTINVKEHLIEPLQGRMEGERLFLRFAVLQTEKGAIKPLQVWELLAEKFSFPIDKELMLARRTALYHREKGVNYSLFSI</sequence>
<dbReference type="STRING" id="1111454.HMPREF1250_1085"/>
<dbReference type="eggNOG" id="COG5011">
    <property type="taxonomic scope" value="Bacteria"/>
</dbReference>
<dbReference type="NCBIfam" id="TIGR03936">
    <property type="entry name" value="sam_1_link_chp"/>
    <property type="match status" value="1"/>
</dbReference>
<dbReference type="Proteomes" id="UP000017090">
    <property type="component" value="Unassembled WGS sequence"/>
</dbReference>
<reference evidence="2 3" key="1">
    <citation type="submission" date="2013-09" db="EMBL/GenBank/DDBJ databases">
        <authorList>
            <person name="Durkin A.S."/>
            <person name="Haft D.R."/>
            <person name="McCorrison J."/>
            <person name="Torralba M."/>
            <person name="Gillis M."/>
            <person name="Haft D.H."/>
            <person name="Methe B."/>
            <person name="Sutton G."/>
            <person name="Nelson K.E."/>
        </authorList>
    </citation>
    <scope>NUCLEOTIDE SEQUENCE [LARGE SCALE GENOMIC DNA]</scope>
    <source>
        <strain evidence="2 3">BV3C16-1</strain>
    </source>
</reference>
<feature type="domain" description="DUF2344" evidence="1">
    <location>
        <begin position="3"/>
        <end position="193"/>
    </location>
</feature>